<dbReference type="Proteomes" id="UP001153555">
    <property type="component" value="Unassembled WGS sequence"/>
</dbReference>
<name>A0A9N7NPP1_STRHE</name>
<accession>A0A9N7NPP1</accession>
<evidence type="ECO:0000313" key="3">
    <source>
        <dbReference type="Proteomes" id="UP001153555"/>
    </source>
</evidence>
<feature type="region of interest" description="Disordered" evidence="1">
    <location>
        <begin position="166"/>
        <end position="194"/>
    </location>
</feature>
<reference evidence="2" key="1">
    <citation type="submission" date="2019-12" db="EMBL/GenBank/DDBJ databases">
        <authorList>
            <person name="Scholes J."/>
        </authorList>
    </citation>
    <scope>NUCLEOTIDE SEQUENCE</scope>
</reference>
<feature type="non-terminal residue" evidence="2">
    <location>
        <position position="1"/>
    </location>
</feature>
<protein>
    <submittedName>
        <fullName evidence="2">Uncharacterized protein</fullName>
    </submittedName>
</protein>
<feature type="compositionally biased region" description="Pro residues" evidence="1">
    <location>
        <begin position="234"/>
        <end position="250"/>
    </location>
</feature>
<feature type="region of interest" description="Disordered" evidence="1">
    <location>
        <begin position="213"/>
        <end position="256"/>
    </location>
</feature>
<feature type="region of interest" description="Disordered" evidence="1">
    <location>
        <begin position="1"/>
        <end position="66"/>
    </location>
</feature>
<keyword evidence="3" id="KW-1185">Reference proteome</keyword>
<gene>
    <name evidence="2" type="ORF">SHERM_29069</name>
</gene>
<evidence type="ECO:0000256" key="1">
    <source>
        <dbReference type="SAM" id="MobiDB-lite"/>
    </source>
</evidence>
<evidence type="ECO:0000313" key="2">
    <source>
        <dbReference type="EMBL" id="CAA0833813.1"/>
    </source>
</evidence>
<dbReference type="EMBL" id="CACSLK010027842">
    <property type="protein sequence ID" value="CAA0833813.1"/>
    <property type="molecule type" value="Genomic_DNA"/>
</dbReference>
<dbReference type="AlphaFoldDB" id="A0A9N7NPP1"/>
<sequence length="422" mass="45758">RRSLFKYSDGTPFGFSNGPHRRRQNDGTKMSPGLPRLERPPYLQEPKAKDPGRVSAGLHPSKKRTPLQPMVHVTPTEVALLLVILRKVPATPLSSATVKGMPVAVQVPVATSLVIRTVATVLITEDHAGTIVATAKTLFVASAPSRLLIVTIGLIAPKPSKACTVAAETPGPQLRSPPAISWSPRRPPRPPCPLKSSLLSRGCCNSANGLTTEMVSSSSSSPDGGCGDRRRGAPPGPRPPRPPRNPPCTPRSPASRLVCNSRTTLLSAKRIVAPTAHPVTPGVSPYTRGPSQEILEHQRHKTRSMTTQLSASRALTLLDTQTQPNHGQLQLGVPLMFDMSVTSLTWNARGLANRTTLAHFRSPIREHNLDFAAFLEPMTRDPSFDVYSRRLGFHAGMGNTSNKIWFFHSRDFTCQILRSSTL</sequence>
<feature type="non-terminal residue" evidence="2">
    <location>
        <position position="422"/>
    </location>
</feature>
<proteinExistence type="predicted"/>
<organism evidence="2 3">
    <name type="scientific">Striga hermonthica</name>
    <name type="common">Purple witchweed</name>
    <name type="synonym">Buchnera hermonthica</name>
    <dbReference type="NCBI Taxonomy" id="68872"/>
    <lineage>
        <taxon>Eukaryota</taxon>
        <taxon>Viridiplantae</taxon>
        <taxon>Streptophyta</taxon>
        <taxon>Embryophyta</taxon>
        <taxon>Tracheophyta</taxon>
        <taxon>Spermatophyta</taxon>
        <taxon>Magnoliopsida</taxon>
        <taxon>eudicotyledons</taxon>
        <taxon>Gunneridae</taxon>
        <taxon>Pentapetalae</taxon>
        <taxon>asterids</taxon>
        <taxon>lamiids</taxon>
        <taxon>Lamiales</taxon>
        <taxon>Orobanchaceae</taxon>
        <taxon>Buchnereae</taxon>
        <taxon>Striga</taxon>
    </lineage>
</organism>
<comment type="caution">
    <text evidence="2">The sequence shown here is derived from an EMBL/GenBank/DDBJ whole genome shotgun (WGS) entry which is preliminary data.</text>
</comment>